<keyword evidence="4" id="KW-1185">Reference proteome</keyword>
<dbReference type="EMBL" id="CP093347">
    <property type="protein sequence ID" value="WOH02742.1"/>
    <property type="molecule type" value="Genomic_DNA"/>
</dbReference>
<dbReference type="KEGG" id="dcr:108220165"/>
<evidence type="ECO:0000256" key="1">
    <source>
        <dbReference type="SAM" id="MobiDB-lite"/>
    </source>
</evidence>
<sequence length="405" mass="45307">MDSEKNSIEQFEVMGQENKKKKPKKIKSLSSSPSSLIGCFKSDLGHPTVEESDVHGNFDIKSAVKDSALLSSPTHLVVTVNGIIGSAHDWRYAAKQFLSRYPQDVMVHCSECNYSTLTFDGIDVMGSRLADEVISVVKRHPDLQKISFIGHSLGGLIARYAIAKLYSEDFRKPRHQANGESDGSEKPFREEKPEGKIAGLEPVNFITSATPHLGLRGHKQVPLFCGIQSLEKLASYISWLLGRTGKHQFLNDTDDGKPPLLLQMTQDCEDLQFISALQSFKRCVTYSNAFYDYVVGWRTASIRRQNELPKHLSANNRYPHIVNEETAKLDGCHIEPQVNGAITDDIELEEAMIQGLNRVSWERVDVSFSGSKQRFFAHSTIQVKTPSIHSDGADVIQHMVDKFCL</sequence>
<organism evidence="3 4">
    <name type="scientific">Daucus carota subsp. sativus</name>
    <name type="common">Carrot</name>
    <dbReference type="NCBI Taxonomy" id="79200"/>
    <lineage>
        <taxon>Eukaryota</taxon>
        <taxon>Viridiplantae</taxon>
        <taxon>Streptophyta</taxon>
        <taxon>Embryophyta</taxon>
        <taxon>Tracheophyta</taxon>
        <taxon>Spermatophyta</taxon>
        <taxon>Magnoliopsida</taxon>
        <taxon>eudicotyledons</taxon>
        <taxon>Gunneridae</taxon>
        <taxon>Pentapetalae</taxon>
        <taxon>asterids</taxon>
        <taxon>campanulids</taxon>
        <taxon>Apiales</taxon>
        <taxon>Apiaceae</taxon>
        <taxon>Apioideae</taxon>
        <taxon>Scandiceae</taxon>
        <taxon>Daucinae</taxon>
        <taxon>Daucus</taxon>
        <taxon>Daucus sect. Daucus</taxon>
    </lineage>
</organism>
<dbReference type="Gene3D" id="3.40.50.1820">
    <property type="entry name" value="alpha/beta hydrolase"/>
    <property type="match status" value="1"/>
</dbReference>
<evidence type="ECO:0000259" key="2">
    <source>
        <dbReference type="Pfam" id="PF05057"/>
    </source>
</evidence>
<feature type="region of interest" description="Disordered" evidence="1">
    <location>
        <begin position="1"/>
        <end position="33"/>
    </location>
</feature>
<reference evidence="3" key="2">
    <citation type="submission" date="2022-03" db="EMBL/GenBank/DDBJ databases">
        <title>Draft title - Genomic analysis of global carrot germplasm unveils the trajectory of domestication and the origin of high carotenoid orange carrot.</title>
        <authorList>
            <person name="Iorizzo M."/>
            <person name="Ellison S."/>
            <person name="Senalik D."/>
            <person name="Macko-Podgorni A."/>
            <person name="Grzebelus D."/>
            <person name="Bostan H."/>
            <person name="Rolling W."/>
            <person name="Curaba J."/>
            <person name="Simon P."/>
        </authorList>
    </citation>
    <scope>NUCLEOTIDE SEQUENCE</scope>
    <source>
        <tissue evidence="3">Leaf</tissue>
    </source>
</reference>
<dbReference type="AlphaFoldDB" id="A0AAF0X945"/>
<dbReference type="PANTHER" id="PTHR12482">
    <property type="entry name" value="LIPASE ROG1-RELATED-RELATED"/>
    <property type="match status" value="1"/>
</dbReference>
<accession>A0AAF0X945</accession>
<dbReference type="InterPro" id="IPR007751">
    <property type="entry name" value="DUF676_lipase-like"/>
</dbReference>
<dbReference type="SUPFAM" id="SSF53474">
    <property type="entry name" value="alpha/beta-Hydrolases"/>
    <property type="match status" value="1"/>
</dbReference>
<feature type="domain" description="DUF676" evidence="2">
    <location>
        <begin position="72"/>
        <end position="299"/>
    </location>
</feature>
<dbReference type="FunFam" id="3.40.50.1820:FF:000216">
    <property type="entry name" value="Alpha/beta-Hydrolases superfamily protein"/>
    <property type="match status" value="1"/>
</dbReference>
<name>A0AAF0X945_DAUCS</name>
<dbReference type="Pfam" id="PF05057">
    <property type="entry name" value="DUF676"/>
    <property type="match status" value="1"/>
</dbReference>
<reference evidence="3" key="1">
    <citation type="journal article" date="2016" name="Nat. Genet.">
        <title>A high-quality carrot genome assembly provides new insights into carotenoid accumulation and asterid genome evolution.</title>
        <authorList>
            <person name="Iorizzo M."/>
            <person name="Ellison S."/>
            <person name="Senalik D."/>
            <person name="Zeng P."/>
            <person name="Satapoomin P."/>
            <person name="Huang J."/>
            <person name="Bowman M."/>
            <person name="Iovene M."/>
            <person name="Sanseverino W."/>
            <person name="Cavagnaro P."/>
            <person name="Yildiz M."/>
            <person name="Macko-Podgorni A."/>
            <person name="Moranska E."/>
            <person name="Grzebelus E."/>
            <person name="Grzebelus D."/>
            <person name="Ashrafi H."/>
            <person name="Zheng Z."/>
            <person name="Cheng S."/>
            <person name="Spooner D."/>
            <person name="Van Deynze A."/>
            <person name="Simon P."/>
        </authorList>
    </citation>
    <scope>NUCLEOTIDE SEQUENCE</scope>
    <source>
        <tissue evidence="3">Leaf</tissue>
    </source>
</reference>
<evidence type="ECO:0000313" key="3">
    <source>
        <dbReference type="EMBL" id="WOH02742.1"/>
    </source>
</evidence>
<dbReference type="InterPro" id="IPR044294">
    <property type="entry name" value="Lipase-like"/>
</dbReference>
<gene>
    <name evidence="3" type="ORF">DCAR_0522131</name>
</gene>
<proteinExistence type="predicted"/>
<evidence type="ECO:0000313" key="4">
    <source>
        <dbReference type="Proteomes" id="UP000077755"/>
    </source>
</evidence>
<dbReference type="Proteomes" id="UP000077755">
    <property type="component" value="Chromosome 5"/>
</dbReference>
<protein>
    <recommendedName>
        <fullName evidence="2">DUF676 domain-containing protein</fullName>
    </recommendedName>
</protein>
<dbReference type="InterPro" id="IPR029058">
    <property type="entry name" value="AB_hydrolase_fold"/>
</dbReference>
<dbReference type="PANTHER" id="PTHR12482:SF41">
    <property type="entry name" value="ALPHA_BETA-HYDROLASES SUPERFAMILY PROTEIN"/>
    <property type="match status" value="1"/>
</dbReference>